<dbReference type="Pfam" id="PF01337">
    <property type="entry name" value="Barstar"/>
    <property type="match status" value="1"/>
</dbReference>
<evidence type="ECO:0000313" key="3">
    <source>
        <dbReference type="EMBL" id="MFC7014362.1"/>
    </source>
</evidence>
<name>A0ABW2E6M1_9ACTN</name>
<comment type="similarity">
    <text evidence="1">Belongs to the barstar family.</text>
</comment>
<dbReference type="InterPro" id="IPR000468">
    <property type="entry name" value="Barstar"/>
</dbReference>
<evidence type="ECO:0000259" key="2">
    <source>
        <dbReference type="Pfam" id="PF01337"/>
    </source>
</evidence>
<dbReference type="SUPFAM" id="SSF52038">
    <property type="entry name" value="Barstar-related"/>
    <property type="match status" value="1"/>
</dbReference>
<proteinExistence type="inferred from homology"/>
<dbReference type="InterPro" id="IPR035905">
    <property type="entry name" value="Barstar-like_sf"/>
</dbReference>
<dbReference type="RefSeq" id="WP_385869593.1">
    <property type="nucleotide sequence ID" value="NZ_JBHSYM010000048.1"/>
</dbReference>
<organism evidence="3 4">
    <name type="scientific">Streptomyces viridiviolaceus</name>
    <dbReference type="NCBI Taxonomy" id="68282"/>
    <lineage>
        <taxon>Bacteria</taxon>
        <taxon>Bacillati</taxon>
        <taxon>Actinomycetota</taxon>
        <taxon>Actinomycetes</taxon>
        <taxon>Kitasatosporales</taxon>
        <taxon>Streptomycetaceae</taxon>
        <taxon>Streptomyces</taxon>
    </lineage>
</organism>
<dbReference type="EMBL" id="JBHSYM010000048">
    <property type="protein sequence ID" value="MFC7014362.1"/>
    <property type="molecule type" value="Genomic_DNA"/>
</dbReference>
<keyword evidence="4" id="KW-1185">Reference proteome</keyword>
<feature type="domain" description="Barstar (barnase inhibitor)" evidence="2">
    <location>
        <begin position="40"/>
        <end position="129"/>
    </location>
</feature>
<reference evidence="4" key="1">
    <citation type="journal article" date="2019" name="Int. J. Syst. Evol. Microbiol.">
        <title>The Global Catalogue of Microorganisms (GCM) 10K type strain sequencing project: providing services to taxonomists for standard genome sequencing and annotation.</title>
        <authorList>
            <consortium name="The Broad Institute Genomics Platform"/>
            <consortium name="The Broad Institute Genome Sequencing Center for Infectious Disease"/>
            <person name="Wu L."/>
            <person name="Ma J."/>
        </authorList>
    </citation>
    <scope>NUCLEOTIDE SEQUENCE [LARGE SCALE GENOMIC DNA]</scope>
    <source>
        <strain evidence="4">JCM 4855</strain>
    </source>
</reference>
<sequence length="164" mass="18358">MACFTGRRAAVLTVPWLHVVSEPGAVPVDLLLPMTGRTYVARLDGREMRDTDAVFQQFYDGLRLPDYFGWNWNALSDCLSDLNWLSADHHVLVIDAADEILPGDVSGQRLLFKSLLRAGRRWSYTQKPEGVVLGRLVVVMSCDAASVPSLKEHLRSYLEQTPLS</sequence>
<evidence type="ECO:0000256" key="1">
    <source>
        <dbReference type="ARBA" id="ARBA00006845"/>
    </source>
</evidence>
<dbReference type="Proteomes" id="UP001596409">
    <property type="component" value="Unassembled WGS sequence"/>
</dbReference>
<protein>
    <submittedName>
        <fullName evidence="3">Barstar family protein</fullName>
    </submittedName>
</protein>
<accession>A0ABW2E6M1</accession>
<dbReference type="Gene3D" id="3.30.370.10">
    <property type="entry name" value="Barstar-like"/>
    <property type="match status" value="1"/>
</dbReference>
<comment type="caution">
    <text evidence="3">The sequence shown here is derived from an EMBL/GenBank/DDBJ whole genome shotgun (WGS) entry which is preliminary data.</text>
</comment>
<gene>
    <name evidence="3" type="ORF">ACFQMH_22080</name>
</gene>
<evidence type="ECO:0000313" key="4">
    <source>
        <dbReference type="Proteomes" id="UP001596409"/>
    </source>
</evidence>